<keyword evidence="1" id="KW-0732">Signal</keyword>
<proteinExistence type="predicted"/>
<evidence type="ECO:0000256" key="1">
    <source>
        <dbReference type="SAM" id="SignalP"/>
    </source>
</evidence>
<dbReference type="PROSITE" id="PS51257">
    <property type="entry name" value="PROKAR_LIPOPROTEIN"/>
    <property type="match status" value="1"/>
</dbReference>
<name>A0ABV9H478_9HYPH</name>
<feature type="signal peptide" evidence="1">
    <location>
        <begin position="1"/>
        <end position="22"/>
    </location>
</feature>
<keyword evidence="4" id="KW-1185">Reference proteome</keyword>
<feature type="chain" id="PRO_5045180851" evidence="1">
    <location>
        <begin position="23"/>
        <end position="264"/>
    </location>
</feature>
<protein>
    <submittedName>
        <fullName evidence="3">Protein-disulfide reductase DsbD domain-containing protein</fullName>
    </submittedName>
</protein>
<sequence>MKHTWLLISAYAFLACNTVAEAMTSDWMETPGGRVRIVIEDQPVEAGAEKEIRGALQIDLLPGWKTYWRNPGDSGVPPQVNLEKGNVEIAFPAPTRFGDAHESGIGYKQPVSLPLTFKLQPGDTRLKGNVFLGVCANICIPVQAEFDLPLTESDAQSASAIATRILVDTAFSRLPEAATETFGVKRVTRNADEALFELALPDKSAPAELFVASDTVSLSLPSPTLTADGKQAFTTRISGKADNAIVDYTLIQNGRAVSGRVSLD</sequence>
<dbReference type="RefSeq" id="WP_374831740.1">
    <property type="nucleotide sequence ID" value="NZ_JBHEEZ010000010.1"/>
</dbReference>
<comment type="caution">
    <text evidence="3">The sequence shown here is derived from an EMBL/GenBank/DDBJ whole genome shotgun (WGS) entry which is preliminary data.</text>
</comment>
<gene>
    <name evidence="3" type="ORF">ACFO1V_07675</name>
</gene>
<evidence type="ECO:0000313" key="3">
    <source>
        <dbReference type="EMBL" id="MFC4625097.1"/>
    </source>
</evidence>
<dbReference type="EMBL" id="JBHSEL010000052">
    <property type="protein sequence ID" value="MFC4625097.1"/>
    <property type="molecule type" value="Genomic_DNA"/>
</dbReference>
<dbReference type="InterPro" id="IPR028250">
    <property type="entry name" value="DsbDN"/>
</dbReference>
<evidence type="ECO:0000259" key="2">
    <source>
        <dbReference type="Pfam" id="PF11412"/>
    </source>
</evidence>
<evidence type="ECO:0000313" key="4">
    <source>
        <dbReference type="Proteomes" id="UP001596042"/>
    </source>
</evidence>
<dbReference type="Pfam" id="PF11412">
    <property type="entry name" value="DsbD_N"/>
    <property type="match status" value="1"/>
</dbReference>
<feature type="domain" description="Thiol:disulfide interchange protein DsbD N-terminal" evidence="2">
    <location>
        <begin position="42"/>
        <end position="148"/>
    </location>
</feature>
<reference evidence="4" key="1">
    <citation type="journal article" date="2019" name="Int. J. Syst. Evol. Microbiol.">
        <title>The Global Catalogue of Microorganisms (GCM) 10K type strain sequencing project: providing services to taxonomists for standard genome sequencing and annotation.</title>
        <authorList>
            <consortium name="The Broad Institute Genomics Platform"/>
            <consortium name="The Broad Institute Genome Sequencing Center for Infectious Disease"/>
            <person name="Wu L."/>
            <person name="Ma J."/>
        </authorList>
    </citation>
    <scope>NUCLEOTIDE SEQUENCE [LARGE SCALE GENOMIC DNA]</scope>
    <source>
        <strain evidence="4">CGMCC 1.15731</strain>
    </source>
</reference>
<dbReference type="Proteomes" id="UP001596042">
    <property type="component" value="Unassembled WGS sequence"/>
</dbReference>
<accession>A0ABV9H478</accession>
<organism evidence="3 4">
    <name type="scientific">Daeguia caeni</name>
    <dbReference type="NCBI Taxonomy" id="439612"/>
    <lineage>
        <taxon>Bacteria</taxon>
        <taxon>Pseudomonadati</taxon>
        <taxon>Pseudomonadota</taxon>
        <taxon>Alphaproteobacteria</taxon>
        <taxon>Hyphomicrobiales</taxon>
        <taxon>Brucellaceae</taxon>
        <taxon>Daeguia</taxon>
    </lineage>
</organism>